<dbReference type="RefSeq" id="WP_255227032.1">
    <property type="nucleotide sequence ID" value="NZ_JAJEKE010000005.1"/>
</dbReference>
<comment type="caution">
    <text evidence="3">The sequence shown here is derived from an EMBL/GenBank/DDBJ whole genome shotgun (WGS) entry which is preliminary data.</text>
</comment>
<reference evidence="3 4" key="1">
    <citation type="submission" date="2021-10" db="EMBL/GenBank/DDBJ databases">
        <title>Lutispora strain m25 sp. nov., a thermophilic, non-spore-forming bacterium isolated from a lab-scale methanogenic bioreactor digesting anaerobic sludge.</title>
        <authorList>
            <person name="El Houari A."/>
            <person name="Mcdonald J."/>
        </authorList>
    </citation>
    <scope>NUCLEOTIDE SEQUENCE [LARGE SCALE GENOMIC DNA]</scope>
    <source>
        <strain evidence="4">m25</strain>
    </source>
</reference>
<evidence type="ECO:0000256" key="1">
    <source>
        <dbReference type="SAM" id="MobiDB-lite"/>
    </source>
</evidence>
<proteinExistence type="predicted"/>
<dbReference type="PROSITE" id="PS50125">
    <property type="entry name" value="GUANYLATE_CYCLASE_2"/>
    <property type="match status" value="1"/>
</dbReference>
<gene>
    <name evidence="3" type="ORF">LJD61_08110</name>
</gene>
<dbReference type="InterPro" id="IPR001054">
    <property type="entry name" value="A/G_cyclase"/>
</dbReference>
<dbReference type="Gene3D" id="3.30.70.1230">
    <property type="entry name" value="Nucleotide cyclase"/>
    <property type="match status" value="1"/>
</dbReference>
<evidence type="ECO:0000313" key="3">
    <source>
        <dbReference type="EMBL" id="MCQ1529516.1"/>
    </source>
</evidence>
<dbReference type="InterPro" id="IPR029787">
    <property type="entry name" value="Nucleotide_cyclase"/>
</dbReference>
<dbReference type="Pfam" id="PF00211">
    <property type="entry name" value="Guanylate_cyc"/>
    <property type="match status" value="1"/>
</dbReference>
<dbReference type="EMBL" id="JAJEKE010000005">
    <property type="protein sequence ID" value="MCQ1529516.1"/>
    <property type="molecule type" value="Genomic_DNA"/>
</dbReference>
<sequence length="302" mass="34222">MANTIRSFSEIYKSIYDKPSQWHDAVFAETKSIINKSISTGLGHPQVTDVEIGETIPGSLIVFFMDIRGFTKMSIALDNEELVKILQAITAASIISIRQYGGYVAEFTGDGVMAYFGQGYTTTEKDAFNSLRTCSFLMHGIKEVVNQYLDKLLDETVKVGMGIEYGNVLWTRIGLLDINQVKPISEVSFVAGKNSSHASSWEVIMGKNIADWVPDTYKEEYEPYSFQKDNKKYTYERFSFNWESFYTEFCEDSYELERALISNKLPALKSITVLNDGSPVEANAEKNINKGPRPLKDRPFFR</sequence>
<dbReference type="Proteomes" id="UP001651880">
    <property type="component" value="Unassembled WGS sequence"/>
</dbReference>
<accession>A0ABT1NI22</accession>
<evidence type="ECO:0000259" key="2">
    <source>
        <dbReference type="PROSITE" id="PS50125"/>
    </source>
</evidence>
<name>A0ABT1NI22_9FIRM</name>
<dbReference type="CDD" id="cd07302">
    <property type="entry name" value="CHD"/>
    <property type="match status" value="1"/>
</dbReference>
<feature type="domain" description="Guanylate cyclase" evidence="2">
    <location>
        <begin position="61"/>
        <end position="175"/>
    </location>
</feature>
<evidence type="ECO:0000313" key="4">
    <source>
        <dbReference type="Proteomes" id="UP001651880"/>
    </source>
</evidence>
<feature type="region of interest" description="Disordered" evidence="1">
    <location>
        <begin position="283"/>
        <end position="302"/>
    </location>
</feature>
<keyword evidence="4" id="KW-1185">Reference proteome</keyword>
<organism evidence="3 4">
    <name type="scientific">Lutispora saccharofermentans</name>
    <dbReference type="NCBI Taxonomy" id="3024236"/>
    <lineage>
        <taxon>Bacteria</taxon>
        <taxon>Bacillati</taxon>
        <taxon>Bacillota</taxon>
        <taxon>Clostridia</taxon>
        <taxon>Lutisporales</taxon>
        <taxon>Lutisporaceae</taxon>
        <taxon>Lutispora</taxon>
    </lineage>
</organism>
<dbReference type="SUPFAM" id="SSF55073">
    <property type="entry name" value="Nucleotide cyclase"/>
    <property type="match status" value="1"/>
</dbReference>
<protein>
    <submittedName>
        <fullName evidence="3">Adenylate/guanylate cyclase domain-containing protein</fullName>
    </submittedName>
</protein>